<dbReference type="PANTHER" id="PTHR30055:SF226">
    <property type="entry name" value="HTH-TYPE TRANSCRIPTIONAL REGULATOR PKSA"/>
    <property type="match status" value="1"/>
</dbReference>
<dbReference type="SUPFAM" id="SSF48498">
    <property type="entry name" value="Tetracyclin repressor-like, C-terminal domain"/>
    <property type="match status" value="1"/>
</dbReference>
<gene>
    <name evidence="4" type="ORF">NO357_05380</name>
</gene>
<dbReference type="EMBL" id="JANHAX010000001">
    <property type="protein sequence ID" value="MDQ2089328.1"/>
    <property type="molecule type" value="Genomic_DNA"/>
</dbReference>
<dbReference type="InterPro" id="IPR041490">
    <property type="entry name" value="KstR2_TetR_C"/>
</dbReference>
<evidence type="ECO:0000256" key="1">
    <source>
        <dbReference type="ARBA" id="ARBA00023125"/>
    </source>
</evidence>
<dbReference type="RefSeq" id="WP_306734576.1">
    <property type="nucleotide sequence ID" value="NZ_JANHAX010000001.1"/>
</dbReference>
<dbReference type="Gene3D" id="1.10.10.60">
    <property type="entry name" value="Homeodomain-like"/>
    <property type="match status" value="1"/>
</dbReference>
<keyword evidence="5" id="KW-1185">Reference proteome</keyword>
<dbReference type="SUPFAM" id="SSF46689">
    <property type="entry name" value="Homeodomain-like"/>
    <property type="match status" value="1"/>
</dbReference>
<feature type="DNA-binding region" description="H-T-H motif" evidence="2">
    <location>
        <begin position="33"/>
        <end position="52"/>
    </location>
</feature>
<dbReference type="Proteomes" id="UP001226762">
    <property type="component" value="Unassembled WGS sequence"/>
</dbReference>
<dbReference type="Gene3D" id="1.10.357.10">
    <property type="entry name" value="Tetracycline Repressor, domain 2"/>
    <property type="match status" value="1"/>
</dbReference>
<dbReference type="PANTHER" id="PTHR30055">
    <property type="entry name" value="HTH-TYPE TRANSCRIPTIONAL REGULATOR RUTR"/>
    <property type="match status" value="1"/>
</dbReference>
<dbReference type="PROSITE" id="PS50977">
    <property type="entry name" value="HTH_TETR_2"/>
    <property type="match status" value="1"/>
</dbReference>
<dbReference type="InterPro" id="IPR009057">
    <property type="entry name" value="Homeodomain-like_sf"/>
</dbReference>
<keyword evidence="1 2" id="KW-0238">DNA-binding</keyword>
<comment type="caution">
    <text evidence="4">The sequence shown here is derived from an EMBL/GenBank/DDBJ whole genome shotgun (WGS) entry which is preliminary data.</text>
</comment>
<reference evidence="4" key="2">
    <citation type="submission" date="2023-02" db="EMBL/GenBank/DDBJ databases">
        <title>'Rhodoalgimonas zhirmunskyi' gen. nov., isolated from a red alga.</title>
        <authorList>
            <person name="Nedashkovskaya O.I."/>
            <person name="Otstavnykh N.Y."/>
            <person name="Bystritskaya E.P."/>
            <person name="Balabanova L.A."/>
            <person name="Isaeva M.P."/>
        </authorList>
    </citation>
    <scope>NUCLEOTIDE SEQUENCE</scope>
    <source>
        <strain evidence="4">KCTC 52189</strain>
    </source>
</reference>
<dbReference type="InterPro" id="IPR036271">
    <property type="entry name" value="Tet_transcr_reg_TetR-rel_C_sf"/>
</dbReference>
<reference evidence="4" key="1">
    <citation type="submission" date="2022-07" db="EMBL/GenBank/DDBJ databases">
        <authorList>
            <person name="Otstavnykh N."/>
            <person name="Isaeva M."/>
            <person name="Bystritskaya E."/>
        </authorList>
    </citation>
    <scope>NUCLEOTIDE SEQUENCE</scope>
    <source>
        <strain evidence="4">KCTC 52189</strain>
    </source>
</reference>
<evidence type="ECO:0000259" key="3">
    <source>
        <dbReference type="PROSITE" id="PS50977"/>
    </source>
</evidence>
<feature type="domain" description="HTH tetR-type" evidence="3">
    <location>
        <begin position="10"/>
        <end position="70"/>
    </location>
</feature>
<dbReference type="InterPro" id="IPR050109">
    <property type="entry name" value="HTH-type_TetR-like_transc_reg"/>
</dbReference>
<protein>
    <submittedName>
        <fullName evidence="4">TetR/AcrR family transcriptional regulator</fullName>
    </submittedName>
</protein>
<dbReference type="Pfam" id="PF17932">
    <property type="entry name" value="TetR_C_24"/>
    <property type="match status" value="1"/>
</dbReference>
<dbReference type="PRINTS" id="PR00455">
    <property type="entry name" value="HTHTETR"/>
</dbReference>
<dbReference type="GO" id="GO:0003700">
    <property type="term" value="F:DNA-binding transcription factor activity"/>
    <property type="evidence" value="ECO:0007669"/>
    <property type="project" value="TreeGrafter"/>
</dbReference>
<dbReference type="Pfam" id="PF00440">
    <property type="entry name" value="TetR_N"/>
    <property type="match status" value="1"/>
</dbReference>
<accession>A0AAE4B2S9</accession>
<evidence type="ECO:0000313" key="4">
    <source>
        <dbReference type="EMBL" id="MDQ2089328.1"/>
    </source>
</evidence>
<evidence type="ECO:0000256" key="2">
    <source>
        <dbReference type="PROSITE-ProRule" id="PRU00335"/>
    </source>
</evidence>
<sequence length="197" mass="21749">MARTIAKDHGQKRAQILKSAAKVFADQGFDRASMAMLASECGISKANIYHYYDSKDALLFDLLDNYLSTLRDRVCGVRSDGPPERALRETVLEILLAYQGADDEHRVQSAGLGALPEDQQKVLKSYQRDMVQHLSGILARVSPSTFAGNPAKLRAATMSVFGMLNWFYMWNTGADEAARREYADLVSNLTLGGLKGL</sequence>
<name>A0AAE4B2S9_9RHOB</name>
<dbReference type="AlphaFoldDB" id="A0AAE4B2S9"/>
<dbReference type="GO" id="GO:0000976">
    <property type="term" value="F:transcription cis-regulatory region binding"/>
    <property type="evidence" value="ECO:0007669"/>
    <property type="project" value="TreeGrafter"/>
</dbReference>
<dbReference type="InterPro" id="IPR001647">
    <property type="entry name" value="HTH_TetR"/>
</dbReference>
<evidence type="ECO:0000313" key="5">
    <source>
        <dbReference type="Proteomes" id="UP001226762"/>
    </source>
</evidence>
<organism evidence="4 5">
    <name type="scientific">Marimonas arenosa</name>
    <dbReference type="NCBI Taxonomy" id="1795305"/>
    <lineage>
        <taxon>Bacteria</taxon>
        <taxon>Pseudomonadati</taxon>
        <taxon>Pseudomonadota</taxon>
        <taxon>Alphaproteobacteria</taxon>
        <taxon>Rhodobacterales</taxon>
        <taxon>Paracoccaceae</taxon>
        <taxon>Marimonas</taxon>
    </lineage>
</organism>
<proteinExistence type="predicted"/>